<dbReference type="GO" id="GO:0004784">
    <property type="term" value="F:superoxide dismutase activity"/>
    <property type="evidence" value="ECO:0007669"/>
    <property type="project" value="UniProtKB-EC"/>
</dbReference>
<dbReference type="Gene3D" id="3.55.40.20">
    <property type="entry name" value="Iron/manganese superoxide dismutase, C-terminal domain"/>
    <property type="match status" value="1"/>
</dbReference>
<sequence length="49" mass="5645">MWEHAFYLDYQNVKADYVKAIWDIVNWADVQARFEAARSSATGLVVPQA</sequence>
<evidence type="ECO:0000313" key="7">
    <source>
        <dbReference type="Proteomes" id="UP000823854"/>
    </source>
</evidence>
<reference evidence="6" key="2">
    <citation type="submission" date="2021-04" db="EMBL/GenBank/DDBJ databases">
        <authorList>
            <person name="Gilroy R."/>
        </authorList>
    </citation>
    <scope>NUCLEOTIDE SEQUENCE</scope>
    <source>
        <strain evidence="6">CHK130-7132</strain>
    </source>
</reference>
<evidence type="ECO:0000256" key="2">
    <source>
        <dbReference type="ARBA" id="ARBA00012682"/>
    </source>
</evidence>
<dbReference type="Proteomes" id="UP000823854">
    <property type="component" value="Unassembled WGS sequence"/>
</dbReference>
<evidence type="ECO:0000256" key="4">
    <source>
        <dbReference type="ARBA" id="ARBA00023002"/>
    </source>
</evidence>
<organism evidence="6 7">
    <name type="scientific">Candidatus Brachybacterium intestinipullorum</name>
    <dbReference type="NCBI Taxonomy" id="2838512"/>
    <lineage>
        <taxon>Bacteria</taxon>
        <taxon>Bacillati</taxon>
        <taxon>Actinomycetota</taxon>
        <taxon>Actinomycetes</taxon>
        <taxon>Micrococcales</taxon>
        <taxon>Dermabacteraceae</taxon>
        <taxon>Brachybacterium</taxon>
    </lineage>
</organism>
<evidence type="ECO:0000256" key="1">
    <source>
        <dbReference type="ARBA" id="ARBA00008714"/>
    </source>
</evidence>
<dbReference type="InterPro" id="IPR036314">
    <property type="entry name" value="SOD_C_sf"/>
</dbReference>
<dbReference type="EMBL" id="DWWC01000330">
    <property type="protein sequence ID" value="HJC71067.1"/>
    <property type="molecule type" value="Genomic_DNA"/>
</dbReference>
<accession>A0A9D2TJS7</accession>
<keyword evidence="3" id="KW-0479">Metal-binding</keyword>
<comment type="similarity">
    <text evidence="1">Belongs to the iron/manganese superoxide dismutase family.</text>
</comment>
<dbReference type="AlphaFoldDB" id="A0A9D2TJS7"/>
<reference evidence="6" key="1">
    <citation type="journal article" date="2021" name="PeerJ">
        <title>Extensive microbial diversity within the chicken gut microbiome revealed by metagenomics and culture.</title>
        <authorList>
            <person name="Gilroy R."/>
            <person name="Ravi A."/>
            <person name="Getino M."/>
            <person name="Pursley I."/>
            <person name="Horton D.L."/>
            <person name="Alikhan N.F."/>
            <person name="Baker D."/>
            <person name="Gharbi K."/>
            <person name="Hall N."/>
            <person name="Watson M."/>
            <person name="Adriaenssens E.M."/>
            <person name="Foster-Nyarko E."/>
            <person name="Jarju S."/>
            <person name="Secka A."/>
            <person name="Antonio M."/>
            <person name="Oren A."/>
            <person name="Chaudhuri R.R."/>
            <person name="La Ragione R."/>
            <person name="Hildebrand F."/>
            <person name="Pallen M.J."/>
        </authorList>
    </citation>
    <scope>NUCLEOTIDE SEQUENCE</scope>
    <source>
        <strain evidence="6">CHK130-7132</strain>
    </source>
</reference>
<proteinExistence type="inferred from homology"/>
<dbReference type="GO" id="GO:0046872">
    <property type="term" value="F:metal ion binding"/>
    <property type="evidence" value="ECO:0007669"/>
    <property type="project" value="UniProtKB-KW"/>
</dbReference>
<gene>
    <name evidence="6" type="ORF">H9932_15515</name>
</gene>
<evidence type="ECO:0000259" key="5">
    <source>
        <dbReference type="Pfam" id="PF02777"/>
    </source>
</evidence>
<name>A0A9D2TJS7_9MICO</name>
<comment type="caution">
    <text evidence="6">The sequence shown here is derived from an EMBL/GenBank/DDBJ whole genome shotgun (WGS) entry which is preliminary data.</text>
</comment>
<evidence type="ECO:0000256" key="3">
    <source>
        <dbReference type="ARBA" id="ARBA00022723"/>
    </source>
</evidence>
<dbReference type="InterPro" id="IPR019832">
    <property type="entry name" value="Mn/Fe_SOD_C"/>
</dbReference>
<keyword evidence="4" id="KW-0560">Oxidoreductase</keyword>
<feature type="domain" description="Manganese/iron superoxide dismutase C-terminal" evidence="5">
    <location>
        <begin position="1"/>
        <end position="33"/>
    </location>
</feature>
<dbReference type="Pfam" id="PF02777">
    <property type="entry name" value="Sod_Fe_C"/>
    <property type="match status" value="1"/>
</dbReference>
<dbReference type="SUPFAM" id="SSF54719">
    <property type="entry name" value="Fe,Mn superoxide dismutase (SOD), C-terminal domain"/>
    <property type="match status" value="1"/>
</dbReference>
<dbReference type="EC" id="1.15.1.1" evidence="2"/>
<dbReference type="InterPro" id="IPR050265">
    <property type="entry name" value="Fe/Mn_Superoxide_Dismutase"/>
</dbReference>
<evidence type="ECO:0000313" key="6">
    <source>
        <dbReference type="EMBL" id="HJC71067.1"/>
    </source>
</evidence>
<feature type="non-terminal residue" evidence="6">
    <location>
        <position position="1"/>
    </location>
</feature>
<dbReference type="PANTHER" id="PTHR11404">
    <property type="entry name" value="SUPEROXIDE DISMUTASE 2"/>
    <property type="match status" value="1"/>
</dbReference>
<protein>
    <recommendedName>
        <fullName evidence="2">superoxide dismutase</fullName>
        <ecNumber evidence="2">1.15.1.1</ecNumber>
    </recommendedName>
</protein>
<dbReference type="PANTHER" id="PTHR11404:SF6">
    <property type="entry name" value="SUPEROXIDE DISMUTASE [MN], MITOCHONDRIAL"/>
    <property type="match status" value="1"/>
</dbReference>